<keyword evidence="6" id="KW-0479">Metal-binding</keyword>
<dbReference type="InterPro" id="IPR001995">
    <property type="entry name" value="Peptidase_A2_cat"/>
</dbReference>
<proteinExistence type="predicted"/>
<evidence type="ECO:0000256" key="7">
    <source>
        <dbReference type="SAM" id="MobiDB-lite"/>
    </source>
</evidence>
<dbReference type="GO" id="GO:0008270">
    <property type="term" value="F:zinc ion binding"/>
    <property type="evidence" value="ECO:0007669"/>
    <property type="project" value="UniProtKB-KW"/>
</dbReference>
<evidence type="ECO:0000256" key="3">
    <source>
        <dbReference type="ARBA" id="ARBA00022722"/>
    </source>
</evidence>
<dbReference type="OrthoDB" id="10000497at2759"/>
<dbReference type="GO" id="GO:0004519">
    <property type="term" value="F:endonuclease activity"/>
    <property type="evidence" value="ECO:0007669"/>
    <property type="project" value="UniProtKB-KW"/>
</dbReference>
<dbReference type="Gene3D" id="3.10.10.10">
    <property type="entry name" value="HIV Type 1 Reverse Transcriptase, subunit A, domain 1"/>
    <property type="match status" value="1"/>
</dbReference>
<dbReference type="InterPro" id="IPR043502">
    <property type="entry name" value="DNA/RNA_pol_sf"/>
</dbReference>
<dbReference type="GO" id="GO:0006508">
    <property type="term" value="P:proteolysis"/>
    <property type="evidence" value="ECO:0007669"/>
    <property type="project" value="InterPro"/>
</dbReference>
<feature type="region of interest" description="Disordered" evidence="7">
    <location>
        <begin position="109"/>
        <end position="192"/>
    </location>
</feature>
<comment type="caution">
    <text evidence="10">The sequence shown here is derived from an EMBL/GenBank/DDBJ whole genome shotgun (WGS) entry which is preliminary data.</text>
</comment>
<evidence type="ECO:0000313" key="10">
    <source>
        <dbReference type="EMBL" id="KAJ8351749.1"/>
    </source>
</evidence>
<protein>
    <recommendedName>
        <fullName evidence="12">CCHC-type domain-containing protein</fullName>
    </recommendedName>
</protein>
<keyword evidence="5" id="KW-0378">Hydrolase</keyword>
<keyword evidence="4" id="KW-0255">Endonuclease</keyword>
<sequence>MHFLKGSVTRKWHTKINHDTPTLDETQKLVAAYEHNFRATIGRDLDTRGRNCCVSWADQDLEAAEEESFLVPQQVQDPAYITQNQFQTLIDKVDKLQLLLEHLPLSNSTHLPAASTGNLDTASKPVSLDRAGRRSAASVTAPARAQSPSPTRSVMGPCFQCGGERHYRRDCSHSPSPSATPQPWKAASSSLSNSPVINVSRAESRGPSLFIELKVSGVQLKAVLDTGAEATIMSEETYKLLPDMTLTNPKRVCLRNAETGKEIMAMGGVPVQFQFQEQRPCSGRFVTEPIPAYITEGAGPDDSISRIILEHDTTIPPECQCLVWGIVNDPKPELPPVLESHKMMTGRFSALKHHINKGAARPVRQPVRRTPLGFQGEEEKHLQMMLDAGIVVLSSSQWSSHIVLVRKKDGGVRGLQATEQRGLQCVDYRQLNDLTIKAVYPQPKSVP</sequence>
<feature type="compositionally biased region" description="Basic and acidic residues" evidence="7">
    <location>
        <begin position="163"/>
        <end position="172"/>
    </location>
</feature>
<reference evidence="10" key="1">
    <citation type="journal article" date="2023" name="Science">
        <title>Genome structures resolve the early diversification of teleost fishes.</title>
        <authorList>
            <person name="Parey E."/>
            <person name="Louis A."/>
            <person name="Montfort J."/>
            <person name="Bouchez O."/>
            <person name="Roques C."/>
            <person name="Iampietro C."/>
            <person name="Lluch J."/>
            <person name="Castinel A."/>
            <person name="Donnadieu C."/>
            <person name="Desvignes T."/>
            <person name="Floi Bucao C."/>
            <person name="Jouanno E."/>
            <person name="Wen M."/>
            <person name="Mejri S."/>
            <person name="Dirks R."/>
            <person name="Jansen H."/>
            <person name="Henkel C."/>
            <person name="Chen W.J."/>
            <person name="Zahm M."/>
            <person name="Cabau C."/>
            <person name="Klopp C."/>
            <person name="Thompson A.W."/>
            <person name="Robinson-Rechavi M."/>
            <person name="Braasch I."/>
            <person name="Lecointre G."/>
            <person name="Bobe J."/>
            <person name="Postlethwait J.H."/>
            <person name="Berthelot C."/>
            <person name="Roest Crollius H."/>
            <person name="Guiguen Y."/>
        </authorList>
    </citation>
    <scope>NUCLEOTIDE SEQUENCE</scope>
    <source>
        <strain evidence="10">WJC10195</strain>
    </source>
</reference>
<keyword evidence="2" id="KW-0548">Nucleotidyltransferase</keyword>
<dbReference type="Proteomes" id="UP001152622">
    <property type="component" value="Chromosome 8"/>
</dbReference>
<dbReference type="EMBL" id="JAINUF010000008">
    <property type="protein sequence ID" value="KAJ8351749.1"/>
    <property type="molecule type" value="Genomic_DNA"/>
</dbReference>
<dbReference type="AlphaFoldDB" id="A0A9Q1F6A4"/>
<feature type="domain" description="CCHC-type" evidence="8">
    <location>
        <begin position="158"/>
        <end position="171"/>
    </location>
</feature>
<keyword evidence="3" id="KW-0540">Nuclease</keyword>
<dbReference type="PROSITE" id="PS00141">
    <property type="entry name" value="ASP_PROTEASE"/>
    <property type="match status" value="1"/>
</dbReference>
<evidence type="ECO:0000259" key="8">
    <source>
        <dbReference type="PROSITE" id="PS50158"/>
    </source>
</evidence>
<keyword evidence="1" id="KW-0808">Transferase</keyword>
<dbReference type="GO" id="GO:0003676">
    <property type="term" value="F:nucleic acid binding"/>
    <property type="evidence" value="ECO:0007669"/>
    <property type="project" value="InterPro"/>
</dbReference>
<keyword evidence="11" id="KW-1185">Reference proteome</keyword>
<dbReference type="Gene3D" id="2.40.70.10">
    <property type="entry name" value="Acid Proteases"/>
    <property type="match status" value="1"/>
</dbReference>
<dbReference type="PROSITE" id="PS50158">
    <property type="entry name" value="ZF_CCHC"/>
    <property type="match status" value="1"/>
</dbReference>
<dbReference type="SUPFAM" id="SSF50630">
    <property type="entry name" value="Acid proteases"/>
    <property type="match status" value="1"/>
</dbReference>
<dbReference type="GO" id="GO:0004190">
    <property type="term" value="F:aspartic-type endopeptidase activity"/>
    <property type="evidence" value="ECO:0007669"/>
    <property type="project" value="InterPro"/>
</dbReference>
<name>A0A9Q1F6A4_SYNKA</name>
<dbReference type="InterPro" id="IPR001878">
    <property type="entry name" value="Znf_CCHC"/>
</dbReference>
<evidence type="ECO:0000259" key="9">
    <source>
        <dbReference type="PROSITE" id="PS50175"/>
    </source>
</evidence>
<dbReference type="InterPro" id="IPR021109">
    <property type="entry name" value="Peptidase_aspartic_dom_sf"/>
</dbReference>
<accession>A0A9Q1F6A4</accession>
<evidence type="ECO:0000313" key="11">
    <source>
        <dbReference type="Proteomes" id="UP001152622"/>
    </source>
</evidence>
<dbReference type="PANTHER" id="PTHR37984">
    <property type="entry name" value="PROTEIN CBG26694"/>
    <property type="match status" value="1"/>
</dbReference>
<dbReference type="InterPro" id="IPR001969">
    <property type="entry name" value="Aspartic_peptidase_AS"/>
</dbReference>
<evidence type="ECO:0000256" key="2">
    <source>
        <dbReference type="ARBA" id="ARBA00022695"/>
    </source>
</evidence>
<feature type="compositionally biased region" description="Polar residues" evidence="7">
    <location>
        <begin position="173"/>
        <end position="192"/>
    </location>
</feature>
<evidence type="ECO:0000256" key="5">
    <source>
        <dbReference type="ARBA" id="ARBA00022801"/>
    </source>
</evidence>
<organism evidence="10 11">
    <name type="scientific">Synaphobranchus kaupii</name>
    <name type="common">Kaup's arrowtooth eel</name>
    <dbReference type="NCBI Taxonomy" id="118154"/>
    <lineage>
        <taxon>Eukaryota</taxon>
        <taxon>Metazoa</taxon>
        <taxon>Chordata</taxon>
        <taxon>Craniata</taxon>
        <taxon>Vertebrata</taxon>
        <taxon>Euteleostomi</taxon>
        <taxon>Actinopterygii</taxon>
        <taxon>Neopterygii</taxon>
        <taxon>Teleostei</taxon>
        <taxon>Anguilliformes</taxon>
        <taxon>Synaphobranchidae</taxon>
        <taxon>Synaphobranchus</taxon>
    </lineage>
</organism>
<feature type="compositionally biased region" description="Polar residues" evidence="7">
    <location>
        <begin position="109"/>
        <end position="121"/>
    </location>
</feature>
<feature type="domain" description="Peptidase A2" evidence="9">
    <location>
        <begin position="220"/>
        <end position="268"/>
    </location>
</feature>
<dbReference type="PROSITE" id="PS50175">
    <property type="entry name" value="ASP_PROT_RETROV"/>
    <property type="match status" value="1"/>
</dbReference>
<gene>
    <name evidence="10" type="ORF">SKAU_G00232250</name>
</gene>
<keyword evidence="6" id="KW-0862">Zinc</keyword>
<keyword evidence="6" id="KW-0863">Zinc-finger</keyword>
<dbReference type="SUPFAM" id="SSF56672">
    <property type="entry name" value="DNA/RNA polymerases"/>
    <property type="match status" value="1"/>
</dbReference>
<evidence type="ECO:0000256" key="1">
    <source>
        <dbReference type="ARBA" id="ARBA00022679"/>
    </source>
</evidence>
<dbReference type="GO" id="GO:0016779">
    <property type="term" value="F:nucleotidyltransferase activity"/>
    <property type="evidence" value="ECO:0007669"/>
    <property type="project" value="UniProtKB-KW"/>
</dbReference>
<dbReference type="PANTHER" id="PTHR37984:SF5">
    <property type="entry name" value="PROTEIN NYNRIN-LIKE"/>
    <property type="match status" value="1"/>
</dbReference>
<evidence type="ECO:0000256" key="4">
    <source>
        <dbReference type="ARBA" id="ARBA00022759"/>
    </source>
</evidence>
<evidence type="ECO:0008006" key="12">
    <source>
        <dbReference type="Google" id="ProtNLM"/>
    </source>
</evidence>
<dbReference type="CDD" id="cd00303">
    <property type="entry name" value="retropepsin_like"/>
    <property type="match status" value="1"/>
</dbReference>
<evidence type="ECO:0000256" key="6">
    <source>
        <dbReference type="PROSITE-ProRule" id="PRU00047"/>
    </source>
</evidence>
<dbReference type="InterPro" id="IPR050951">
    <property type="entry name" value="Retrovirus_Pol_polyprotein"/>
</dbReference>